<dbReference type="GO" id="GO:0004497">
    <property type="term" value="F:monooxygenase activity"/>
    <property type="evidence" value="ECO:0007669"/>
    <property type="project" value="UniProtKB-KW"/>
</dbReference>
<dbReference type="Pfam" id="PF00067">
    <property type="entry name" value="p450"/>
    <property type="match status" value="1"/>
</dbReference>
<evidence type="ECO:0000256" key="5">
    <source>
        <dbReference type="ARBA" id="ARBA00023004"/>
    </source>
</evidence>
<evidence type="ECO:0000256" key="6">
    <source>
        <dbReference type="PIRSR" id="PIRSR602401-1"/>
    </source>
</evidence>
<dbReference type="Gene3D" id="1.10.630.10">
    <property type="entry name" value="Cytochrome P450"/>
    <property type="match status" value="1"/>
</dbReference>
<reference evidence="9" key="1">
    <citation type="journal article" date="2020" name="Stud. Mycol.">
        <title>101 Dothideomycetes genomes: a test case for predicting lifestyles and emergence of pathogens.</title>
        <authorList>
            <person name="Haridas S."/>
            <person name="Albert R."/>
            <person name="Binder M."/>
            <person name="Bloem J."/>
            <person name="Labutti K."/>
            <person name="Salamov A."/>
            <person name="Andreopoulos B."/>
            <person name="Baker S."/>
            <person name="Barry K."/>
            <person name="Bills G."/>
            <person name="Bluhm B."/>
            <person name="Cannon C."/>
            <person name="Castanera R."/>
            <person name="Culley D."/>
            <person name="Daum C."/>
            <person name="Ezra D."/>
            <person name="Gonzalez J."/>
            <person name="Henrissat B."/>
            <person name="Kuo A."/>
            <person name="Liang C."/>
            <person name="Lipzen A."/>
            <person name="Lutzoni F."/>
            <person name="Magnuson J."/>
            <person name="Mondo S."/>
            <person name="Nolan M."/>
            <person name="Ohm R."/>
            <person name="Pangilinan J."/>
            <person name="Park H.-J."/>
            <person name="Ramirez L."/>
            <person name="Alfaro M."/>
            <person name="Sun H."/>
            <person name="Tritt A."/>
            <person name="Yoshinaga Y."/>
            <person name="Zwiers L.-H."/>
            <person name="Turgeon B."/>
            <person name="Goodwin S."/>
            <person name="Spatafora J."/>
            <person name="Crous P."/>
            <person name="Grigoriev I."/>
        </authorList>
    </citation>
    <scope>NUCLEOTIDE SEQUENCE</scope>
    <source>
        <strain evidence="9">CBS 107.79</strain>
    </source>
</reference>
<dbReference type="PRINTS" id="PR00385">
    <property type="entry name" value="P450"/>
</dbReference>
<proteinExistence type="inferred from homology"/>
<dbReference type="GO" id="GO:0005506">
    <property type="term" value="F:iron ion binding"/>
    <property type="evidence" value="ECO:0007669"/>
    <property type="project" value="InterPro"/>
</dbReference>
<keyword evidence="4 6" id="KW-0479">Metal-binding</keyword>
<evidence type="ECO:0000256" key="7">
    <source>
        <dbReference type="RuleBase" id="RU000461"/>
    </source>
</evidence>
<keyword evidence="8" id="KW-1133">Transmembrane helix</keyword>
<dbReference type="GO" id="GO:0020037">
    <property type="term" value="F:heme binding"/>
    <property type="evidence" value="ECO:0007669"/>
    <property type="project" value="InterPro"/>
</dbReference>
<dbReference type="PRINTS" id="PR00463">
    <property type="entry name" value="EP450I"/>
</dbReference>
<evidence type="ECO:0000256" key="1">
    <source>
        <dbReference type="ARBA" id="ARBA00001971"/>
    </source>
</evidence>
<dbReference type="PROSITE" id="PS00086">
    <property type="entry name" value="CYTOCHROME_P450"/>
    <property type="match status" value="1"/>
</dbReference>
<comment type="similarity">
    <text evidence="2 7">Belongs to the cytochrome P450 family.</text>
</comment>
<keyword evidence="3 6" id="KW-0349">Heme</keyword>
<dbReference type="PANTHER" id="PTHR24305">
    <property type="entry name" value="CYTOCHROME P450"/>
    <property type="match status" value="1"/>
</dbReference>
<protein>
    <submittedName>
        <fullName evidence="9">Cytochrome P450</fullName>
    </submittedName>
</protein>
<keyword evidence="7" id="KW-0503">Monooxygenase</keyword>
<evidence type="ECO:0000256" key="3">
    <source>
        <dbReference type="ARBA" id="ARBA00022617"/>
    </source>
</evidence>
<dbReference type="Proteomes" id="UP000800036">
    <property type="component" value="Unassembled WGS sequence"/>
</dbReference>
<accession>A0A6A5W058</accession>
<dbReference type="CDD" id="cd11058">
    <property type="entry name" value="CYP60B-like"/>
    <property type="match status" value="1"/>
</dbReference>
<evidence type="ECO:0000313" key="9">
    <source>
        <dbReference type="EMBL" id="KAF1980466.1"/>
    </source>
</evidence>
<evidence type="ECO:0000256" key="8">
    <source>
        <dbReference type="SAM" id="Phobius"/>
    </source>
</evidence>
<evidence type="ECO:0000313" key="10">
    <source>
        <dbReference type="Proteomes" id="UP000800036"/>
    </source>
</evidence>
<dbReference type="PANTHER" id="PTHR24305:SF210">
    <property type="entry name" value="CYTOCHROME P450 MONOOXYGENASE ASQL-RELATED"/>
    <property type="match status" value="1"/>
</dbReference>
<keyword evidence="5 6" id="KW-0408">Iron</keyword>
<gene>
    <name evidence="9" type="ORF">BU23DRAFT_522567</name>
</gene>
<dbReference type="InterPro" id="IPR036396">
    <property type="entry name" value="Cyt_P450_sf"/>
</dbReference>
<keyword evidence="8" id="KW-0812">Transmembrane</keyword>
<feature type="binding site" description="axial binding residue" evidence="6">
    <location>
        <position position="459"/>
    </location>
    <ligand>
        <name>heme</name>
        <dbReference type="ChEBI" id="CHEBI:30413"/>
    </ligand>
    <ligandPart>
        <name>Fe</name>
        <dbReference type="ChEBI" id="CHEBI:18248"/>
    </ligandPart>
</feature>
<keyword evidence="10" id="KW-1185">Reference proteome</keyword>
<dbReference type="AlphaFoldDB" id="A0A6A5W058"/>
<name>A0A6A5W058_9PLEO</name>
<dbReference type="InterPro" id="IPR050121">
    <property type="entry name" value="Cytochrome_P450_monoxygenase"/>
</dbReference>
<dbReference type="GO" id="GO:0016705">
    <property type="term" value="F:oxidoreductase activity, acting on paired donors, with incorporation or reduction of molecular oxygen"/>
    <property type="evidence" value="ECO:0007669"/>
    <property type="project" value="InterPro"/>
</dbReference>
<dbReference type="EMBL" id="ML976656">
    <property type="protein sequence ID" value="KAF1980466.1"/>
    <property type="molecule type" value="Genomic_DNA"/>
</dbReference>
<dbReference type="InterPro" id="IPR017972">
    <property type="entry name" value="Cyt_P450_CS"/>
</dbReference>
<comment type="cofactor">
    <cofactor evidence="1 6">
        <name>heme</name>
        <dbReference type="ChEBI" id="CHEBI:30413"/>
    </cofactor>
</comment>
<dbReference type="InterPro" id="IPR002401">
    <property type="entry name" value="Cyt_P450_E_grp-I"/>
</dbReference>
<feature type="transmembrane region" description="Helical" evidence="8">
    <location>
        <begin position="24"/>
        <end position="42"/>
    </location>
</feature>
<evidence type="ECO:0000256" key="2">
    <source>
        <dbReference type="ARBA" id="ARBA00010617"/>
    </source>
</evidence>
<keyword evidence="7" id="KW-0560">Oxidoreductase</keyword>
<dbReference type="SUPFAM" id="SSF48264">
    <property type="entry name" value="Cytochrome P450"/>
    <property type="match status" value="1"/>
</dbReference>
<evidence type="ECO:0000256" key="4">
    <source>
        <dbReference type="ARBA" id="ARBA00022723"/>
    </source>
</evidence>
<dbReference type="InterPro" id="IPR001128">
    <property type="entry name" value="Cyt_P450"/>
</dbReference>
<dbReference type="OrthoDB" id="1470350at2759"/>
<keyword evidence="8" id="KW-0472">Membrane</keyword>
<sequence length="513" mass="58133">MSSTPDNISISLYRLIHNASAKNMVTSIFTIVIGYFLLRAIYRLFFHPLSKFPGPKSHAISHIPVVLSTWKGEVHKTVALLHSQYGSVVRIAPNEVSFTDPNAWKDIYGHGSKGSAGGMPHKPLNRQAPHTNGATSLIIAEDADHTRMRRIFNPAFSDRALKQQEPLFMKYVNLLAQKLREGIEHDPDHKIDMVKMYNFTTFDIMGDLAFGEPLHMLSRAQYDPWVTSIFANIKRSTRLGNMVHYPLVEKAFKALVPQSVVMKKRVQHQNFSKERVTKRLEKGRSHEGVDIWDFVLSKSEENGLSRDEMDNNASLFMVAGTETTATLLSGWTALLLEHPRVMEALTTEIRGAFVSPKDMSIEKTAGLPYMNACIKEALRLYSPLVTGRPRVSPPEGSTVCGHYIPPGLIVSAPHHAMYTSASNFKDPHSFVPERWLGDPRFEGDKRHALQPFHVGPRDCLGKNMAYHEMRLIMTRILHTFDLELCEESKNWRDQQCFTMREKKPLMCTLKVAN</sequence>
<organism evidence="9 10">
    <name type="scientific">Bimuria novae-zelandiae CBS 107.79</name>
    <dbReference type="NCBI Taxonomy" id="1447943"/>
    <lineage>
        <taxon>Eukaryota</taxon>
        <taxon>Fungi</taxon>
        <taxon>Dikarya</taxon>
        <taxon>Ascomycota</taxon>
        <taxon>Pezizomycotina</taxon>
        <taxon>Dothideomycetes</taxon>
        <taxon>Pleosporomycetidae</taxon>
        <taxon>Pleosporales</taxon>
        <taxon>Massarineae</taxon>
        <taxon>Didymosphaeriaceae</taxon>
        <taxon>Bimuria</taxon>
    </lineage>
</organism>